<organism evidence="1 2">
    <name type="scientific">Actinokineospora diospyrosa</name>
    <dbReference type="NCBI Taxonomy" id="103728"/>
    <lineage>
        <taxon>Bacteria</taxon>
        <taxon>Bacillati</taxon>
        <taxon>Actinomycetota</taxon>
        <taxon>Actinomycetes</taxon>
        <taxon>Pseudonocardiales</taxon>
        <taxon>Pseudonocardiaceae</taxon>
        <taxon>Actinokineospora</taxon>
    </lineage>
</organism>
<comment type="caution">
    <text evidence="1">The sequence shown here is derived from an EMBL/GenBank/DDBJ whole genome shotgun (WGS) entry which is preliminary data.</text>
</comment>
<evidence type="ECO:0000313" key="2">
    <source>
        <dbReference type="Proteomes" id="UP001205185"/>
    </source>
</evidence>
<proteinExistence type="predicted"/>
<dbReference type="RefSeq" id="WP_253887784.1">
    <property type="nucleotide sequence ID" value="NZ_BAAAVB010000013.1"/>
</dbReference>
<dbReference type="EMBL" id="JAMTCO010000008">
    <property type="protein sequence ID" value="MCP2270812.1"/>
    <property type="molecule type" value="Genomic_DNA"/>
</dbReference>
<dbReference type="Pfam" id="PF13822">
    <property type="entry name" value="ACC_epsilon"/>
    <property type="match status" value="1"/>
</dbReference>
<evidence type="ECO:0000313" key="1">
    <source>
        <dbReference type="EMBL" id="MCP2270812.1"/>
    </source>
</evidence>
<keyword evidence="2" id="KW-1185">Reference proteome</keyword>
<gene>
    <name evidence="1" type="ORF">LV75_003324</name>
</gene>
<protein>
    <submittedName>
        <fullName evidence="1">Acyl-CoA carboxylase epsilon subunit</fullName>
    </submittedName>
</protein>
<sequence length="64" mass="6906">MSDQGPPLFTVLNGEPDDAELAALTAVLLALEHQCETDTRAAAAVPAPWLRTGYTDPRGWRGDR</sequence>
<dbReference type="InterPro" id="IPR032716">
    <property type="entry name" value="ACC_epsilon"/>
</dbReference>
<reference evidence="1 2" key="1">
    <citation type="submission" date="2022-06" db="EMBL/GenBank/DDBJ databases">
        <title>Genomic Encyclopedia of Archaeal and Bacterial Type Strains, Phase II (KMG-II): from individual species to whole genera.</title>
        <authorList>
            <person name="Goeker M."/>
        </authorList>
    </citation>
    <scope>NUCLEOTIDE SEQUENCE [LARGE SCALE GENOMIC DNA]</scope>
    <source>
        <strain evidence="1 2">DSM 44255</strain>
    </source>
</reference>
<name>A0ABT1IDU4_9PSEU</name>
<dbReference type="Proteomes" id="UP001205185">
    <property type="component" value="Unassembled WGS sequence"/>
</dbReference>
<accession>A0ABT1IDU4</accession>